<evidence type="ECO:0000256" key="6">
    <source>
        <dbReference type="ARBA" id="ARBA00015850"/>
    </source>
</evidence>
<dbReference type="EC" id="2.7.8.26" evidence="5 19"/>
<dbReference type="RefSeq" id="WP_058244225.1">
    <property type="nucleotide sequence ID" value="NZ_CYSB01000040.1"/>
</dbReference>
<dbReference type="GO" id="GO:0008818">
    <property type="term" value="F:cobalamin 5'-phosphate synthase activity"/>
    <property type="evidence" value="ECO:0007669"/>
    <property type="project" value="UniProtKB-UniRule"/>
</dbReference>
<keyword evidence="7 19" id="KW-1003">Cell membrane</keyword>
<comment type="subcellular location">
    <subcellularLocation>
        <location evidence="2 19">Cell membrane</location>
        <topology evidence="2 19">Multi-pass membrane protein</topology>
    </subcellularLocation>
</comment>
<comment type="catalytic activity">
    <reaction evidence="18 19">
        <text>alpha-ribazole 5'-phosphate + adenosylcob(III)inamide-GDP = adenosylcob(III)alamin 5'-phosphate + GMP + H(+)</text>
        <dbReference type="Rhea" id="RHEA:23560"/>
        <dbReference type="ChEBI" id="CHEBI:15378"/>
        <dbReference type="ChEBI" id="CHEBI:57918"/>
        <dbReference type="ChEBI" id="CHEBI:58115"/>
        <dbReference type="ChEBI" id="CHEBI:60487"/>
        <dbReference type="ChEBI" id="CHEBI:60493"/>
        <dbReference type="EC" id="2.7.8.26"/>
    </reaction>
</comment>
<keyword evidence="13 19" id="KW-0472">Membrane</keyword>
<feature type="transmembrane region" description="Helical" evidence="19">
    <location>
        <begin position="116"/>
        <end position="135"/>
    </location>
</feature>
<dbReference type="UniPathway" id="UPA00148">
    <property type="reaction ID" value="UER00238"/>
</dbReference>
<evidence type="ECO:0000256" key="8">
    <source>
        <dbReference type="ARBA" id="ARBA00022573"/>
    </source>
</evidence>
<dbReference type="InterPro" id="IPR003805">
    <property type="entry name" value="CobS"/>
</dbReference>
<dbReference type="EMBL" id="CYSB01000040">
    <property type="protein sequence ID" value="CUH69665.1"/>
    <property type="molecule type" value="Genomic_DNA"/>
</dbReference>
<dbReference type="PANTHER" id="PTHR34148:SF1">
    <property type="entry name" value="ADENOSYLCOBINAMIDE-GDP RIBAZOLETRANSFERASE"/>
    <property type="match status" value="1"/>
</dbReference>
<sequence>MYENDKRRYEYRDIAVSLALLTRLPIPLKGESFIRGAHAAWAYPLVGVVLGFILATLSGVLLWLGLESGAVALVILATSVVLTGAMHEDGLADCADGFWGGWEKDRRLEIMKDSQIGSYGVIALVLSLAARWWALSLLLDQGAYAALIAVPVVSRAAMPAVMAALPHARATGLSHAQGRPDATVAASAAGIGFVIAVLMLGWSAFTVAILAALTIAAVIAIARAKIGGQTGDVLGATQQLVEIVLLIALFG</sequence>
<dbReference type="Proteomes" id="UP000051086">
    <property type="component" value="Unassembled WGS sequence"/>
</dbReference>
<dbReference type="HAMAP" id="MF_00719">
    <property type="entry name" value="CobS"/>
    <property type="match status" value="1"/>
</dbReference>
<evidence type="ECO:0000256" key="4">
    <source>
        <dbReference type="ARBA" id="ARBA00010561"/>
    </source>
</evidence>
<evidence type="ECO:0000256" key="5">
    <source>
        <dbReference type="ARBA" id="ARBA00013200"/>
    </source>
</evidence>
<comment type="catalytic activity">
    <reaction evidence="17 19">
        <text>alpha-ribazole + adenosylcob(III)inamide-GDP = adenosylcob(III)alamin + GMP + H(+)</text>
        <dbReference type="Rhea" id="RHEA:16049"/>
        <dbReference type="ChEBI" id="CHEBI:10329"/>
        <dbReference type="ChEBI" id="CHEBI:15378"/>
        <dbReference type="ChEBI" id="CHEBI:18408"/>
        <dbReference type="ChEBI" id="CHEBI:58115"/>
        <dbReference type="ChEBI" id="CHEBI:60487"/>
        <dbReference type="EC" id="2.7.8.26"/>
    </reaction>
</comment>
<keyword evidence="10 19" id="KW-0812">Transmembrane</keyword>
<reference evidence="20 22" key="2">
    <citation type="submission" date="2015-09" db="EMBL/GenBank/DDBJ databases">
        <authorList>
            <person name="Rodrigo-Torres L."/>
            <person name="Arahal D.R."/>
        </authorList>
    </citation>
    <scope>NUCLEOTIDE SEQUENCE [LARGE SCALE GENOMIC DNA]</scope>
    <source>
        <strain evidence="20 22">CECT 5118</strain>
    </source>
</reference>
<evidence type="ECO:0000256" key="10">
    <source>
        <dbReference type="ARBA" id="ARBA00022692"/>
    </source>
</evidence>
<evidence type="ECO:0000313" key="20">
    <source>
        <dbReference type="EMBL" id="CUH69665.1"/>
    </source>
</evidence>
<gene>
    <name evidence="21" type="primary">cobS_2</name>
    <name evidence="19" type="synonym">cobS</name>
    <name evidence="20" type="ORF">TL5118_03635</name>
    <name evidence="21" type="ORF">TL5120_02875</name>
</gene>
<feature type="transmembrane region" description="Helical" evidence="19">
    <location>
        <begin position="182"/>
        <end position="202"/>
    </location>
</feature>
<evidence type="ECO:0000256" key="3">
    <source>
        <dbReference type="ARBA" id="ARBA00004663"/>
    </source>
</evidence>
<evidence type="ECO:0000313" key="23">
    <source>
        <dbReference type="Proteomes" id="UP000051887"/>
    </source>
</evidence>
<dbReference type="EMBL" id="CYSC01000035">
    <property type="protein sequence ID" value="CUH73068.1"/>
    <property type="molecule type" value="Genomic_DNA"/>
</dbReference>
<evidence type="ECO:0000256" key="14">
    <source>
        <dbReference type="ARBA" id="ARBA00025228"/>
    </source>
</evidence>
<dbReference type="Pfam" id="PF02654">
    <property type="entry name" value="CobS"/>
    <property type="match status" value="1"/>
</dbReference>
<reference evidence="21 23" key="1">
    <citation type="submission" date="2015-09" db="EMBL/GenBank/DDBJ databases">
        <authorList>
            <consortium name="Swine Surveillance"/>
        </authorList>
    </citation>
    <scope>NUCLEOTIDE SEQUENCE [LARGE SCALE GENOMIC DNA]</scope>
    <source>
        <strain evidence="21 23">5120</strain>
    </source>
</reference>
<comment type="similarity">
    <text evidence="4 19">Belongs to the CobS family.</text>
</comment>
<dbReference type="NCBIfam" id="TIGR00317">
    <property type="entry name" value="cobS"/>
    <property type="match status" value="1"/>
</dbReference>
<accession>A0A0P1G4R7</accession>
<comment type="function">
    <text evidence="14 19">Joins adenosylcobinamide-GDP and alpha-ribazole to generate adenosylcobalamin (Ado-cobalamin). Also synthesizes adenosylcobalamin 5'-phosphate from adenosylcobinamide-GDP and alpha-ribazole 5'-phosphate.</text>
</comment>
<evidence type="ECO:0000256" key="2">
    <source>
        <dbReference type="ARBA" id="ARBA00004651"/>
    </source>
</evidence>
<evidence type="ECO:0000256" key="18">
    <source>
        <dbReference type="ARBA" id="ARBA00049504"/>
    </source>
</evidence>
<evidence type="ECO:0000256" key="11">
    <source>
        <dbReference type="ARBA" id="ARBA00022842"/>
    </source>
</evidence>
<dbReference type="Proteomes" id="UP000051887">
    <property type="component" value="Unassembled WGS sequence"/>
</dbReference>
<evidence type="ECO:0000256" key="15">
    <source>
        <dbReference type="ARBA" id="ARBA00032605"/>
    </source>
</evidence>
<feature type="transmembrane region" description="Helical" evidence="19">
    <location>
        <begin position="41"/>
        <end position="64"/>
    </location>
</feature>
<evidence type="ECO:0000256" key="9">
    <source>
        <dbReference type="ARBA" id="ARBA00022679"/>
    </source>
</evidence>
<proteinExistence type="inferred from homology"/>
<comment type="pathway">
    <text evidence="3 19">Cofactor biosynthesis; adenosylcobalamin biosynthesis; adenosylcobalamin from cob(II)yrinate a,c-diamide: step 7/7.</text>
</comment>
<dbReference type="GO" id="GO:0009236">
    <property type="term" value="P:cobalamin biosynthetic process"/>
    <property type="evidence" value="ECO:0007669"/>
    <property type="project" value="UniProtKB-UniRule"/>
</dbReference>
<dbReference type="OrthoDB" id="9794626at2"/>
<keyword evidence="22" id="KW-1185">Reference proteome</keyword>
<dbReference type="PANTHER" id="PTHR34148">
    <property type="entry name" value="ADENOSYLCOBINAMIDE-GDP RIBAZOLETRANSFERASE"/>
    <property type="match status" value="1"/>
</dbReference>
<organism evidence="21 23">
    <name type="scientific">Thalassovita autumnalis</name>
    <dbReference type="NCBI Taxonomy" id="2072972"/>
    <lineage>
        <taxon>Bacteria</taxon>
        <taxon>Pseudomonadati</taxon>
        <taxon>Pseudomonadota</taxon>
        <taxon>Alphaproteobacteria</taxon>
        <taxon>Rhodobacterales</taxon>
        <taxon>Roseobacteraceae</taxon>
        <taxon>Thalassovita</taxon>
    </lineage>
</organism>
<name>A0A0P1G4R7_9RHOB</name>
<evidence type="ECO:0000313" key="21">
    <source>
        <dbReference type="EMBL" id="CUH73068.1"/>
    </source>
</evidence>
<evidence type="ECO:0000256" key="7">
    <source>
        <dbReference type="ARBA" id="ARBA00022475"/>
    </source>
</evidence>
<keyword evidence="12 19" id="KW-1133">Transmembrane helix</keyword>
<keyword evidence="9 19" id="KW-0808">Transferase</keyword>
<evidence type="ECO:0000256" key="16">
    <source>
        <dbReference type="ARBA" id="ARBA00032853"/>
    </source>
</evidence>
<keyword evidence="11 19" id="KW-0460">Magnesium</keyword>
<evidence type="ECO:0000256" key="12">
    <source>
        <dbReference type="ARBA" id="ARBA00022989"/>
    </source>
</evidence>
<evidence type="ECO:0000313" key="22">
    <source>
        <dbReference type="Proteomes" id="UP000051086"/>
    </source>
</evidence>
<dbReference type="AlphaFoldDB" id="A0A0P1G4R7"/>
<evidence type="ECO:0000256" key="1">
    <source>
        <dbReference type="ARBA" id="ARBA00001946"/>
    </source>
</evidence>
<protein>
    <recommendedName>
        <fullName evidence="6 19">Adenosylcobinamide-GDP ribazoletransferase</fullName>
        <ecNumber evidence="5 19">2.7.8.26</ecNumber>
    </recommendedName>
    <alternativeName>
        <fullName evidence="16 19">Cobalamin synthase</fullName>
    </alternativeName>
    <alternativeName>
        <fullName evidence="15 19">Cobalamin-5'-phosphate synthase</fullName>
    </alternativeName>
</protein>
<comment type="cofactor">
    <cofactor evidence="1 19">
        <name>Mg(2+)</name>
        <dbReference type="ChEBI" id="CHEBI:18420"/>
    </cofactor>
</comment>
<keyword evidence="8 19" id="KW-0169">Cobalamin biosynthesis</keyword>
<dbReference type="GO" id="GO:0051073">
    <property type="term" value="F:adenosylcobinamide-GDP ribazoletransferase activity"/>
    <property type="evidence" value="ECO:0007669"/>
    <property type="project" value="UniProtKB-UniRule"/>
</dbReference>
<dbReference type="GO" id="GO:0005886">
    <property type="term" value="C:plasma membrane"/>
    <property type="evidence" value="ECO:0007669"/>
    <property type="project" value="UniProtKB-SubCell"/>
</dbReference>
<feature type="transmembrane region" description="Helical" evidence="19">
    <location>
        <begin position="70"/>
        <end position="86"/>
    </location>
</feature>
<evidence type="ECO:0000256" key="13">
    <source>
        <dbReference type="ARBA" id="ARBA00023136"/>
    </source>
</evidence>
<evidence type="ECO:0000256" key="17">
    <source>
        <dbReference type="ARBA" id="ARBA00048623"/>
    </source>
</evidence>
<evidence type="ECO:0000256" key="19">
    <source>
        <dbReference type="HAMAP-Rule" id="MF_00719"/>
    </source>
</evidence>